<evidence type="ECO:0008006" key="5">
    <source>
        <dbReference type="Google" id="ProtNLM"/>
    </source>
</evidence>
<dbReference type="Proteomes" id="UP001596025">
    <property type="component" value="Unassembled WGS sequence"/>
</dbReference>
<keyword evidence="1" id="KW-0812">Transmembrane</keyword>
<name>A0ABV9LLI8_9ACTN</name>
<sequence>MLLVGAVCCALVGALSAPAYVVLAVTPAFGLLVAGLVGLMDPAFPKAPSAKRRAVLAGAGASLVVPCLAGLAQLGDAGTVAGLVLLFLSCLLAEAWITRSLGSAGRDDEAEVDVEELQRLLRALPTSVLVREWRSTGELVRTAADPDRRARGLLVRTVLLEEMTRRDPAGVARWLRTGDDDAPEQYLSGDRDTAP</sequence>
<evidence type="ECO:0000313" key="4">
    <source>
        <dbReference type="Proteomes" id="UP001596025"/>
    </source>
</evidence>
<dbReference type="RefSeq" id="WP_387989547.1">
    <property type="nucleotide sequence ID" value="NZ_JBHSGR010000014.1"/>
</dbReference>
<keyword evidence="4" id="KW-1185">Reference proteome</keyword>
<feature type="signal peptide" evidence="2">
    <location>
        <begin position="1"/>
        <end position="19"/>
    </location>
</feature>
<keyword evidence="2" id="KW-0732">Signal</keyword>
<evidence type="ECO:0000256" key="2">
    <source>
        <dbReference type="SAM" id="SignalP"/>
    </source>
</evidence>
<feature type="transmembrane region" description="Helical" evidence="1">
    <location>
        <begin position="56"/>
        <end position="74"/>
    </location>
</feature>
<dbReference type="EMBL" id="JBHSGR010000014">
    <property type="protein sequence ID" value="MFC4694465.1"/>
    <property type="molecule type" value="Genomic_DNA"/>
</dbReference>
<feature type="transmembrane region" description="Helical" evidence="1">
    <location>
        <begin position="80"/>
        <end position="97"/>
    </location>
</feature>
<keyword evidence="1" id="KW-0472">Membrane</keyword>
<evidence type="ECO:0000256" key="1">
    <source>
        <dbReference type="SAM" id="Phobius"/>
    </source>
</evidence>
<feature type="transmembrane region" description="Helical" evidence="1">
    <location>
        <begin position="26"/>
        <end position="44"/>
    </location>
</feature>
<feature type="chain" id="PRO_5045259564" description="Fusaric acid resistance protein-like" evidence="2">
    <location>
        <begin position="20"/>
        <end position="195"/>
    </location>
</feature>
<keyword evidence="1" id="KW-1133">Transmembrane helix</keyword>
<evidence type="ECO:0000313" key="3">
    <source>
        <dbReference type="EMBL" id="MFC4694465.1"/>
    </source>
</evidence>
<comment type="caution">
    <text evidence="3">The sequence shown here is derived from an EMBL/GenBank/DDBJ whole genome shotgun (WGS) entry which is preliminary data.</text>
</comment>
<accession>A0ABV9LLI8</accession>
<reference evidence="4" key="1">
    <citation type="journal article" date="2019" name="Int. J. Syst. Evol. Microbiol.">
        <title>The Global Catalogue of Microorganisms (GCM) 10K type strain sequencing project: providing services to taxonomists for standard genome sequencing and annotation.</title>
        <authorList>
            <consortium name="The Broad Institute Genomics Platform"/>
            <consortium name="The Broad Institute Genome Sequencing Center for Infectious Disease"/>
            <person name="Wu L."/>
            <person name="Ma J."/>
        </authorList>
    </citation>
    <scope>NUCLEOTIDE SEQUENCE [LARGE SCALE GENOMIC DNA]</scope>
    <source>
        <strain evidence="4">CCUG 62763</strain>
    </source>
</reference>
<organism evidence="3 4">
    <name type="scientific">Geodermatophilus arenarius</name>
    <dbReference type="NCBI Taxonomy" id="1137990"/>
    <lineage>
        <taxon>Bacteria</taxon>
        <taxon>Bacillati</taxon>
        <taxon>Actinomycetota</taxon>
        <taxon>Actinomycetes</taxon>
        <taxon>Geodermatophilales</taxon>
        <taxon>Geodermatophilaceae</taxon>
        <taxon>Geodermatophilus</taxon>
    </lineage>
</organism>
<protein>
    <recommendedName>
        <fullName evidence="5">Fusaric acid resistance protein-like</fullName>
    </recommendedName>
</protein>
<gene>
    <name evidence="3" type="ORF">ACFO3M_13780</name>
</gene>
<proteinExistence type="predicted"/>